<gene>
    <name evidence="2" type="ORF">DEO72_LG1g1464</name>
</gene>
<dbReference type="InterPro" id="IPR044969">
    <property type="entry name" value="DFO"/>
</dbReference>
<feature type="transmembrane region" description="Helical" evidence="1">
    <location>
        <begin position="208"/>
        <end position="231"/>
    </location>
</feature>
<keyword evidence="1" id="KW-0472">Membrane</keyword>
<dbReference type="EMBL" id="CP039345">
    <property type="protein sequence ID" value="QCD77836.1"/>
    <property type="molecule type" value="Genomic_DNA"/>
</dbReference>
<protein>
    <submittedName>
        <fullName evidence="2">Uncharacterized protein</fullName>
    </submittedName>
</protein>
<reference evidence="2 3" key="1">
    <citation type="submission" date="2019-04" db="EMBL/GenBank/DDBJ databases">
        <title>An improved genome assembly and genetic linkage map for asparagus bean, Vigna unguiculata ssp. sesquipedialis.</title>
        <authorList>
            <person name="Xia Q."/>
            <person name="Zhang R."/>
            <person name="Dong Y."/>
        </authorList>
    </citation>
    <scope>NUCLEOTIDE SEQUENCE [LARGE SCALE GENOMIC DNA]</scope>
    <source>
        <tissue evidence="2">Leaf</tissue>
    </source>
</reference>
<keyword evidence="3" id="KW-1185">Reference proteome</keyword>
<organism evidence="2 3">
    <name type="scientific">Vigna unguiculata</name>
    <name type="common">Cowpea</name>
    <dbReference type="NCBI Taxonomy" id="3917"/>
    <lineage>
        <taxon>Eukaryota</taxon>
        <taxon>Viridiplantae</taxon>
        <taxon>Streptophyta</taxon>
        <taxon>Embryophyta</taxon>
        <taxon>Tracheophyta</taxon>
        <taxon>Spermatophyta</taxon>
        <taxon>Magnoliopsida</taxon>
        <taxon>eudicotyledons</taxon>
        <taxon>Gunneridae</taxon>
        <taxon>Pentapetalae</taxon>
        <taxon>rosids</taxon>
        <taxon>fabids</taxon>
        <taxon>Fabales</taxon>
        <taxon>Fabaceae</taxon>
        <taxon>Papilionoideae</taxon>
        <taxon>50 kb inversion clade</taxon>
        <taxon>NPAAA clade</taxon>
        <taxon>indigoferoid/millettioid clade</taxon>
        <taxon>Phaseoleae</taxon>
        <taxon>Vigna</taxon>
    </lineage>
</organism>
<dbReference type="PANTHER" id="PTHR37176:SF1">
    <property type="entry name" value="PROTEIN DOUBLE-STRAND BREAK FORMATION"/>
    <property type="match status" value="1"/>
</dbReference>
<keyword evidence="1" id="KW-1133">Transmembrane helix</keyword>
<dbReference type="AlphaFoldDB" id="A0A4D6KIV2"/>
<evidence type="ECO:0000313" key="3">
    <source>
        <dbReference type="Proteomes" id="UP000501690"/>
    </source>
</evidence>
<dbReference type="GO" id="GO:0042138">
    <property type="term" value="P:meiotic DNA double-strand break formation"/>
    <property type="evidence" value="ECO:0007669"/>
    <property type="project" value="InterPro"/>
</dbReference>
<keyword evidence="1" id="KW-0812">Transmembrane</keyword>
<accession>A0A4D6KIV2</accession>
<name>A0A4D6KIV2_VIGUN</name>
<proteinExistence type="predicted"/>
<dbReference type="PANTHER" id="PTHR37176">
    <property type="entry name" value="F10K1.23"/>
    <property type="match status" value="1"/>
</dbReference>
<evidence type="ECO:0000256" key="1">
    <source>
        <dbReference type="SAM" id="Phobius"/>
    </source>
</evidence>
<dbReference type="Proteomes" id="UP000501690">
    <property type="component" value="Linkage Group LG1"/>
</dbReference>
<sequence>MSHSDEQLSFLRSLIHGRSFCDATIRFLESLLVSKDVKSFIEVRSSLTDFLRSESLSVIRSIASKTVHEKLLVLEFFVRAFALVGDQQSCLALRYEALVMRELKSASCQWLRVSPEEWLRFVKDAVRNGFHAVAEKACENALSCLENNDDHKPGGDMVSKNLKSIISEITRLRNCAMTSVSSRSALPLWHSFPLFELKILVAISSQNFLNLCSIFGPLLLCLCCFVILVQVQTAEYLKRKTTLQQKSDLLNKQKRCLASTSFRNGIKRQNIRKLHEHQRLLLISEDGIQI</sequence>
<evidence type="ECO:0000313" key="2">
    <source>
        <dbReference type="EMBL" id="QCD77836.1"/>
    </source>
</evidence>